<keyword evidence="4 5" id="KW-0472">Membrane</keyword>
<evidence type="ECO:0000256" key="4">
    <source>
        <dbReference type="ARBA" id="ARBA00023136"/>
    </source>
</evidence>
<dbReference type="Pfam" id="PF00939">
    <property type="entry name" value="Na_sulph_symp"/>
    <property type="match status" value="1"/>
</dbReference>
<keyword evidence="2 5" id="KW-0812">Transmembrane</keyword>
<feature type="transmembrane region" description="Helical" evidence="5">
    <location>
        <begin position="391"/>
        <end position="408"/>
    </location>
</feature>
<reference evidence="6 7" key="1">
    <citation type="submission" date="2019-04" db="EMBL/GenBank/DDBJ databases">
        <title>Psychroflexus halotolerans sp. nov., isolated from a marine solar saltern.</title>
        <authorList>
            <person name="Feng X."/>
        </authorList>
    </citation>
    <scope>NUCLEOTIDE SEQUENCE [LARGE SCALE GENOMIC DNA]</scope>
    <source>
        <strain evidence="6 7">WDS2C27</strain>
    </source>
</reference>
<feature type="transmembrane region" description="Helical" evidence="5">
    <location>
        <begin position="80"/>
        <end position="98"/>
    </location>
</feature>
<keyword evidence="3 5" id="KW-1133">Transmembrane helix</keyword>
<dbReference type="GO" id="GO:0005886">
    <property type="term" value="C:plasma membrane"/>
    <property type="evidence" value="ECO:0007669"/>
    <property type="project" value="TreeGrafter"/>
</dbReference>
<sequence>MQKLKLLFIKLLGPLAFIFFQWIEPPQGLSQEGFMLLGITLWMAIWWIFEVVPIAVTALIPIILFPLFDVLKLSETTAQYGHKFVFLYVGGFILAVAIERWNLHKRIALYIIKAIGSKASFLILGFMLATAFLSMWISNTATTVMMLPIAIAITNQIFEQNQDNHETNTYFSKALMLSIAYSASIGGISTLIGTPPNLVLAGVLESLYEIKIGFFEWMTFAFPVSMLLLFICWKYLTSVAFKLKNLKFTDGKHHIQEMIHKLGRLSYEEKMVGVVFLIAALGWIFRSLIQKVIPDVDDTIIAITAAVLLFLIPSKNVKGQKLLTWEEAVKIPWGIIILFGGGMALAKGFTETGLANWIASQITVFEGVVVIVFILIVAAMVNFLTEVTSNLATTAMLLPILSPVALSFDMHPFLIMIAVTLSASCAFMLPVATPPNAIIFGSGYLKVSDMVKKGFLMNFISIIIITLAVYFIMPEIFGLENLNFPKSLE</sequence>
<dbReference type="Proteomes" id="UP000306552">
    <property type="component" value="Unassembled WGS sequence"/>
</dbReference>
<dbReference type="EMBL" id="SWMU01000001">
    <property type="protein sequence ID" value="TKS57483.1"/>
    <property type="molecule type" value="Genomic_DNA"/>
</dbReference>
<gene>
    <name evidence="6" type="ORF">FCN74_03440</name>
</gene>
<evidence type="ECO:0000256" key="5">
    <source>
        <dbReference type="SAM" id="Phobius"/>
    </source>
</evidence>
<feature type="transmembrane region" description="Helical" evidence="5">
    <location>
        <begin position="6"/>
        <end position="23"/>
    </location>
</feature>
<proteinExistence type="predicted"/>
<dbReference type="OrthoDB" id="9766267at2"/>
<accession>A0A4U5TTL6</accession>
<organism evidence="6 7">
    <name type="scientific">Mesohalobacter halotolerans</name>
    <dbReference type="NCBI Taxonomy" id="1883405"/>
    <lineage>
        <taxon>Bacteria</taxon>
        <taxon>Pseudomonadati</taxon>
        <taxon>Bacteroidota</taxon>
        <taxon>Flavobacteriia</taxon>
        <taxon>Flavobacteriales</taxon>
        <taxon>Flavobacteriaceae</taxon>
        <taxon>Mesohalobacter</taxon>
    </lineage>
</organism>
<dbReference type="NCBIfam" id="TIGR00785">
    <property type="entry name" value="dass"/>
    <property type="match status" value="1"/>
</dbReference>
<dbReference type="AlphaFoldDB" id="A0A4U5TTL6"/>
<dbReference type="PANTHER" id="PTHR10283:SF82">
    <property type="entry name" value="SOLUTE CARRIER FAMILY 13 MEMBER 2"/>
    <property type="match status" value="1"/>
</dbReference>
<feature type="transmembrane region" description="Helical" evidence="5">
    <location>
        <begin position="414"/>
        <end position="433"/>
    </location>
</feature>
<feature type="transmembrane region" description="Helical" evidence="5">
    <location>
        <begin position="299"/>
        <end position="317"/>
    </location>
</feature>
<evidence type="ECO:0000256" key="1">
    <source>
        <dbReference type="ARBA" id="ARBA00004141"/>
    </source>
</evidence>
<dbReference type="InterPro" id="IPR001898">
    <property type="entry name" value="SLC13A/DASS"/>
</dbReference>
<feature type="transmembrane region" description="Helical" evidence="5">
    <location>
        <begin position="358"/>
        <end position="384"/>
    </location>
</feature>
<dbReference type="GO" id="GO:0008514">
    <property type="term" value="F:organic anion transmembrane transporter activity"/>
    <property type="evidence" value="ECO:0007669"/>
    <property type="project" value="UniProtKB-ARBA"/>
</dbReference>
<feature type="transmembrane region" description="Helical" evidence="5">
    <location>
        <begin position="454"/>
        <end position="473"/>
    </location>
</feature>
<dbReference type="RefSeq" id="WP_138931184.1">
    <property type="nucleotide sequence ID" value="NZ_SWMU01000001.1"/>
</dbReference>
<evidence type="ECO:0000313" key="7">
    <source>
        <dbReference type="Proteomes" id="UP000306552"/>
    </source>
</evidence>
<name>A0A4U5TTL6_9FLAO</name>
<comment type="caution">
    <text evidence="6">The sequence shown here is derived from an EMBL/GenBank/DDBJ whole genome shotgun (WGS) entry which is preliminary data.</text>
</comment>
<feature type="transmembrane region" description="Helical" evidence="5">
    <location>
        <begin position="110"/>
        <end position="129"/>
    </location>
</feature>
<evidence type="ECO:0000313" key="6">
    <source>
        <dbReference type="EMBL" id="TKS57483.1"/>
    </source>
</evidence>
<evidence type="ECO:0000256" key="3">
    <source>
        <dbReference type="ARBA" id="ARBA00022989"/>
    </source>
</evidence>
<protein>
    <submittedName>
        <fullName evidence="6">SLC13/DASS family transporter</fullName>
    </submittedName>
</protein>
<keyword evidence="7" id="KW-1185">Reference proteome</keyword>
<feature type="transmembrane region" description="Helical" evidence="5">
    <location>
        <begin position="174"/>
        <end position="194"/>
    </location>
</feature>
<feature type="transmembrane region" description="Helical" evidence="5">
    <location>
        <begin position="329"/>
        <end position="346"/>
    </location>
</feature>
<feature type="transmembrane region" description="Helical" evidence="5">
    <location>
        <begin position="35"/>
        <end position="68"/>
    </location>
</feature>
<feature type="transmembrane region" description="Helical" evidence="5">
    <location>
        <begin position="214"/>
        <end position="236"/>
    </location>
</feature>
<evidence type="ECO:0000256" key="2">
    <source>
        <dbReference type="ARBA" id="ARBA00022692"/>
    </source>
</evidence>
<comment type="subcellular location">
    <subcellularLocation>
        <location evidence="1">Membrane</location>
        <topology evidence="1">Multi-pass membrane protein</topology>
    </subcellularLocation>
</comment>
<dbReference type="GO" id="GO:1905039">
    <property type="term" value="P:carboxylic acid transmembrane transport"/>
    <property type="evidence" value="ECO:0007669"/>
    <property type="project" value="UniProtKB-ARBA"/>
</dbReference>
<feature type="transmembrane region" description="Helical" evidence="5">
    <location>
        <begin position="271"/>
        <end position="293"/>
    </location>
</feature>
<dbReference type="CDD" id="cd01115">
    <property type="entry name" value="SLC13_permease"/>
    <property type="match status" value="1"/>
</dbReference>
<dbReference type="PANTHER" id="PTHR10283">
    <property type="entry name" value="SOLUTE CARRIER FAMILY 13 MEMBER"/>
    <property type="match status" value="1"/>
</dbReference>